<comment type="caution">
    <text evidence="2">The sequence shown here is derived from an EMBL/GenBank/DDBJ whole genome shotgun (WGS) entry which is preliminary data.</text>
</comment>
<keyword evidence="3" id="KW-1185">Reference proteome</keyword>
<dbReference type="Proteomes" id="UP000292702">
    <property type="component" value="Unassembled WGS sequence"/>
</dbReference>
<dbReference type="EMBL" id="RWJN01000044">
    <property type="protein sequence ID" value="TCD69298.1"/>
    <property type="molecule type" value="Genomic_DNA"/>
</dbReference>
<organism evidence="2 3">
    <name type="scientific">Steccherinum ochraceum</name>
    <dbReference type="NCBI Taxonomy" id="92696"/>
    <lineage>
        <taxon>Eukaryota</taxon>
        <taxon>Fungi</taxon>
        <taxon>Dikarya</taxon>
        <taxon>Basidiomycota</taxon>
        <taxon>Agaricomycotina</taxon>
        <taxon>Agaricomycetes</taxon>
        <taxon>Polyporales</taxon>
        <taxon>Steccherinaceae</taxon>
        <taxon>Steccherinum</taxon>
    </lineage>
</organism>
<feature type="compositionally biased region" description="Low complexity" evidence="1">
    <location>
        <begin position="188"/>
        <end position="206"/>
    </location>
</feature>
<name>A0A4R0RYF6_9APHY</name>
<feature type="region of interest" description="Disordered" evidence="1">
    <location>
        <begin position="176"/>
        <end position="255"/>
    </location>
</feature>
<evidence type="ECO:0000256" key="1">
    <source>
        <dbReference type="SAM" id="MobiDB-lite"/>
    </source>
</evidence>
<protein>
    <submittedName>
        <fullName evidence="2">Uncharacterized protein</fullName>
    </submittedName>
</protein>
<reference evidence="2 3" key="1">
    <citation type="submission" date="2018-11" db="EMBL/GenBank/DDBJ databases">
        <title>Genome assembly of Steccherinum ochraceum LE-BIN_3174, the white-rot fungus of the Steccherinaceae family (The Residual Polyporoid clade, Polyporales, Basidiomycota).</title>
        <authorList>
            <person name="Fedorova T.V."/>
            <person name="Glazunova O.A."/>
            <person name="Landesman E.O."/>
            <person name="Moiseenko K.V."/>
            <person name="Psurtseva N.V."/>
            <person name="Savinova O.S."/>
            <person name="Shakhova N.V."/>
            <person name="Tyazhelova T.V."/>
            <person name="Vasina D.V."/>
        </authorList>
    </citation>
    <scope>NUCLEOTIDE SEQUENCE [LARGE SCALE GENOMIC DNA]</scope>
    <source>
        <strain evidence="2 3">LE-BIN_3174</strain>
    </source>
</reference>
<evidence type="ECO:0000313" key="2">
    <source>
        <dbReference type="EMBL" id="TCD69298.1"/>
    </source>
</evidence>
<accession>A0A4R0RYF6</accession>
<dbReference type="AlphaFoldDB" id="A0A4R0RYF6"/>
<feature type="compositionally biased region" description="Gly residues" evidence="1">
    <location>
        <begin position="207"/>
        <end position="240"/>
    </location>
</feature>
<evidence type="ECO:0000313" key="3">
    <source>
        <dbReference type="Proteomes" id="UP000292702"/>
    </source>
</evidence>
<sequence>MMDFKVHVGDSRIAYASRVAESSENNLENVTMGDRYVVQDTYLANAAAGRRAIKSVVRALAALQRHSASPLAIISATAPIISRSVRQFSLFITFVKMHCSNLLQAILFAVAIGSTAALPLSSSHLNGRDHVELAMRDSLAIRDQYVNHVVRDVLNTIHARELAALEARAAGAVHAPVNAKGGGGHGQGAQSTAATQGTATSSSSTSGGNGGNGGGNGSNAGGGQGSSTTSGGGGGGGGQSHGTSGNYVEGWDYPP</sequence>
<proteinExistence type="predicted"/>
<gene>
    <name evidence="2" type="ORF">EIP91_008053</name>
</gene>